<gene>
    <name evidence="2" type="ORF">HJC23_009283</name>
</gene>
<dbReference type="Pfam" id="PF13688">
    <property type="entry name" value="Reprolysin_5"/>
    <property type="match status" value="1"/>
</dbReference>
<dbReference type="PANTHER" id="PTHR33683">
    <property type="entry name" value="1, PUTATIVE-RELATED"/>
    <property type="match status" value="1"/>
</dbReference>
<sequence>MTRRNIDIAPSNNHYWKLDTLSNSKLSQPIMIAMLKKTVAFFLIAPAGAVIPQQRPRRILKPDQNLAEQFRSTADAGGFTIAAEIQDNEHETFAGTTDTRTILIDVVKVNTPAVTPDTVIERDGKRSLVEYEKLNTLLVSDTSTSRGRESFALLSFDPRSEDWYGIVDSDDNGGYYKVGRKKGGTAQAMIDMAGTPPVWECAVGDDFTVDEDGHRRRSHTHGRFLRHEEELGIEHEQKNHQYDLHETSAMKALTEALQEANIDFTNKQPVFDAAGSYSYQVDLFIEIDNEFIQNSGNGDFDTALNYVNALVTAANVVFEKEIDTHLHVAHLLVSDLYVSASGTKEALDIMRNNYGSESWHTPGIDLHHALLGKALGGGIAYIGVLCRGDYGYGLTSSISGEFTNLDHRVVWDLKAFMHEIGHSFSSGHTHDEYYYEPAIDSCGTTCPTLPGFKWSTIMSYCQHCPGDFSNLMYSFGGTYDGFGVKSDFANWMDNPDLVANYDASHMSIDPRRASYQMFVHVSSRPNNCLSVPVENKQTRVHLTATYDVDLAAPKCSAIGVSCSSGDLLFGRGIVGPGESGNAPNNLDNCKDGTIGTYNSDESMESIKISSINGNLLRAGDRVEVEAVVYVWDPAQDFADFYYTSNATNPLWVLIGTIKPAGSGMQTIKTQFDLVAGSLQAVRINFRYQGSTSICSQGEYDDIDDLVFPVAEKADGATPTPSPRPTTKWISKSSKRMGQDSNRVEEYI</sequence>
<evidence type="ECO:0000313" key="3">
    <source>
        <dbReference type="Proteomes" id="UP001516023"/>
    </source>
</evidence>
<feature type="region of interest" description="Disordered" evidence="1">
    <location>
        <begin position="713"/>
        <end position="747"/>
    </location>
</feature>
<keyword evidence="3" id="KW-1185">Reference proteome</keyword>
<evidence type="ECO:0000313" key="2">
    <source>
        <dbReference type="EMBL" id="KAL3803319.1"/>
    </source>
</evidence>
<protein>
    <recommendedName>
        <fullName evidence="4">Peptidase M12B domain-containing protein</fullName>
    </recommendedName>
</protein>
<dbReference type="EMBL" id="JABMIG020000014">
    <property type="protein sequence ID" value="KAL3803319.1"/>
    <property type="molecule type" value="Genomic_DNA"/>
</dbReference>
<dbReference type="SUPFAM" id="SSF55486">
    <property type="entry name" value="Metalloproteases ('zincins'), catalytic domain"/>
    <property type="match status" value="1"/>
</dbReference>
<name>A0ABD3QSD5_9STRA</name>
<dbReference type="InterPro" id="IPR024079">
    <property type="entry name" value="MetalloPept_cat_dom_sf"/>
</dbReference>
<dbReference type="PANTHER" id="PTHR33683:SF46">
    <property type="entry name" value="SUSHI DOMAIN-CONTAINING PROTEIN"/>
    <property type="match status" value="1"/>
</dbReference>
<proteinExistence type="predicted"/>
<evidence type="ECO:0008006" key="4">
    <source>
        <dbReference type="Google" id="ProtNLM"/>
    </source>
</evidence>
<dbReference type="AlphaFoldDB" id="A0ABD3QSD5"/>
<dbReference type="Proteomes" id="UP001516023">
    <property type="component" value="Unassembled WGS sequence"/>
</dbReference>
<dbReference type="Gene3D" id="3.40.390.10">
    <property type="entry name" value="Collagenase (Catalytic Domain)"/>
    <property type="match status" value="1"/>
</dbReference>
<organism evidence="2 3">
    <name type="scientific">Cyclotella cryptica</name>
    <dbReference type="NCBI Taxonomy" id="29204"/>
    <lineage>
        <taxon>Eukaryota</taxon>
        <taxon>Sar</taxon>
        <taxon>Stramenopiles</taxon>
        <taxon>Ochrophyta</taxon>
        <taxon>Bacillariophyta</taxon>
        <taxon>Coscinodiscophyceae</taxon>
        <taxon>Thalassiosirophycidae</taxon>
        <taxon>Stephanodiscales</taxon>
        <taxon>Stephanodiscaceae</taxon>
        <taxon>Cyclotella</taxon>
    </lineage>
</organism>
<accession>A0ABD3QSD5</accession>
<reference evidence="2 3" key="1">
    <citation type="journal article" date="2020" name="G3 (Bethesda)">
        <title>Improved Reference Genome for Cyclotella cryptica CCMP332, a Model for Cell Wall Morphogenesis, Salinity Adaptation, and Lipid Production in Diatoms (Bacillariophyta).</title>
        <authorList>
            <person name="Roberts W.R."/>
            <person name="Downey K.M."/>
            <person name="Ruck E.C."/>
            <person name="Traller J.C."/>
            <person name="Alverson A.J."/>
        </authorList>
    </citation>
    <scope>NUCLEOTIDE SEQUENCE [LARGE SCALE GENOMIC DNA]</scope>
    <source>
        <strain evidence="2 3">CCMP332</strain>
    </source>
</reference>
<evidence type="ECO:0000256" key="1">
    <source>
        <dbReference type="SAM" id="MobiDB-lite"/>
    </source>
</evidence>
<comment type="caution">
    <text evidence="2">The sequence shown here is derived from an EMBL/GenBank/DDBJ whole genome shotgun (WGS) entry which is preliminary data.</text>
</comment>